<dbReference type="PANTHER" id="PTHR21600">
    <property type="entry name" value="MITOCHONDRIAL RNA PSEUDOURIDINE SYNTHASE"/>
    <property type="match status" value="1"/>
</dbReference>
<dbReference type="InterPro" id="IPR020103">
    <property type="entry name" value="PsdUridine_synth_cat_dom_sf"/>
</dbReference>
<keyword evidence="4" id="KW-0694">RNA-binding</keyword>
<comment type="function">
    <text evidence="5">Responsible for synthesis of pseudouridine from uracil.</text>
</comment>
<sequence length="308" mass="34854">MQTEMNRLKLIWKVADKEAGQLLRTFLREEKRISKKALADIKFQGGQLTVNGEEVTVRYCIRAGDEVEVLFPAEEVSAGIVPVNRPLPIVFEDDYLLVINKPSALATIPSREHRESLAGAVIDYFQRNCIASTFHAVSRLDRDTSGLLMVAKYRYVHDLFVHASIGHPIARTYMALVHGKLTALSGTIDAPIARKSDSIIEREVSAEGQRAVTHFEVLEHYREATLVKVRLETGRTHQIRVHFSHIGHPLIGDTLYGGRKEGLNRHGLHSSEMVFTHPLTGKRHQLTCPLPRDMQEKISWMKNDPEDR</sequence>
<dbReference type="GO" id="GO:0140098">
    <property type="term" value="F:catalytic activity, acting on RNA"/>
    <property type="evidence" value="ECO:0007669"/>
    <property type="project" value="UniProtKB-ARBA"/>
</dbReference>
<reference evidence="8" key="1">
    <citation type="submission" date="2016-10" db="EMBL/GenBank/DDBJ databases">
        <authorList>
            <person name="Varghese N."/>
            <person name="Submissions S."/>
        </authorList>
    </citation>
    <scope>NUCLEOTIDE SEQUENCE [LARGE SCALE GENOMIC DNA]</scope>
    <source>
        <strain evidence="8">SP</strain>
    </source>
</reference>
<evidence type="ECO:0000313" key="7">
    <source>
        <dbReference type="EMBL" id="SDZ00094.1"/>
    </source>
</evidence>
<evidence type="ECO:0000313" key="8">
    <source>
        <dbReference type="Proteomes" id="UP000198935"/>
    </source>
</evidence>
<dbReference type="GO" id="GO:0003723">
    <property type="term" value="F:RNA binding"/>
    <property type="evidence" value="ECO:0007669"/>
    <property type="project" value="UniProtKB-KW"/>
</dbReference>
<feature type="domain" description="Pseudouridine synthase RsuA/RluA-like" evidence="6">
    <location>
        <begin position="95"/>
        <end position="245"/>
    </location>
</feature>
<dbReference type="SUPFAM" id="SSF55120">
    <property type="entry name" value="Pseudouridine synthase"/>
    <property type="match status" value="1"/>
</dbReference>
<comment type="catalytic activity">
    <reaction evidence="1 5">
        <text>a uridine in RNA = a pseudouridine in RNA</text>
        <dbReference type="Rhea" id="RHEA:48348"/>
        <dbReference type="Rhea" id="RHEA-COMP:12068"/>
        <dbReference type="Rhea" id="RHEA-COMP:12069"/>
        <dbReference type="ChEBI" id="CHEBI:65314"/>
        <dbReference type="ChEBI" id="CHEBI:65315"/>
    </reaction>
</comment>
<evidence type="ECO:0000256" key="5">
    <source>
        <dbReference type="RuleBase" id="RU362028"/>
    </source>
</evidence>
<keyword evidence="8" id="KW-1185">Reference proteome</keyword>
<evidence type="ECO:0000256" key="2">
    <source>
        <dbReference type="ARBA" id="ARBA00010876"/>
    </source>
</evidence>
<organism evidence="7 8">
    <name type="scientific">Evansella caseinilytica</name>
    <dbReference type="NCBI Taxonomy" id="1503961"/>
    <lineage>
        <taxon>Bacteria</taxon>
        <taxon>Bacillati</taxon>
        <taxon>Bacillota</taxon>
        <taxon>Bacilli</taxon>
        <taxon>Bacillales</taxon>
        <taxon>Bacillaceae</taxon>
        <taxon>Evansella</taxon>
    </lineage>
</organism>
<evidence type="ECO:0000259" key="6">
    <source>
        <dbReference type="Pfam" id="PF00849"/>
    </source>
</evidence>
<dbReference type="EC" id="5.4.99.-" evidence="5"/>
<evidence type="ECO:0000256" key="4">
    <source>
        <dbReference type="PROSITE-ProRule" id="PRU00182"/>
    </source>
</evidence>
<dbReference type="AlphaFoldDB" id="A0A1H3PG35"/>
<proteinExistence type="inferred from homology"/>
<feature type="active site" evidence="3">
    <location>
        <position position="141"/>
    </location>
</feature>
<dbReference type="InterPro" id="IPR050188">
    <property type="entry name" value="RluA_PseudoU_synthase"/>
</dbReference>
<dbReference type="NCBIfam" id="TIGR00005">
    <property type="entry name" value="rluA_subfam"/>
    <property type="match status" value="1"/>
</dbReference>
<evidence type="ECO:0000256" key="1">
    <source>
        <dbReference type="ARBA" id="ARBA00000073"/>
    </source>
</evidence>
<dbReference type="PROSITE" id="PS50889">
    <property type="entry name" value="S4"/>
    <property type="match status" value="1"/>
</dbReference>
<keyword evidence="5" id="KW-0413">Isomerase</keyword>
<accession>A0A1H3PG35</accession>
<dbReference type="Pfam" id="PF00849">
    <property type="entry name" value="PseudoU_synth_2"/>
    <property type="match status" value="1"/>
</dbReference>
<gene>
    <name evidence="7" type="ORF">SAMN05421736_10539</name>
</gene>
<dbReference type="Gene3D" id="3.30.2350.10">
    <property type="entry name" value="Pseudouridine synthase"/>
    <property type="match status" value="1"/>
</dbReference>
<evidence type="ECO:0000256" key="3">
    <source>
        <dbReference type="PIRSR" id="PIRSR606225-1"/>
    </source>
</evidence>
<dbReference type="Proteomes" id="UP000198935">
    <property type="component" value="Unassembled WGS sequence"/>
</dbReference>
<dbReference type="GO" id="GO:0009982">
    <property type="term" value="F:pseudouridine synthase activity"/>
    <property type="evidence" value="ECO:0007669"/>
    <property type="project" value="InterPro"/>
</dbReference>
<dbReference type="InterPro" id="IPR006145">
    <property type="entry name" value="PsdUridine_synth_RsuA/RluA"/>
</dbReference>
<name>A0A1H3PG35_9BACI</name>
<dbReference type="InterPro" id="IPR006225">
    <property type="entry name" value="PsdUridine_synth_RluC/D"/>
</dbReference>
<dbReference type="PANTHER" id="PTHR21600:SF35">
    <property type="entry name" value="PSEUDOURIDINE SYNTHASE"/>
    <property type="match status" value="1"/>
</dbReference>
<dbReference type="STRING" id="1503961.SAMN05421736_10539"/>
<comment type="similarity">
    <text evidence="2 5">Belongs to the pseudouridine synthase RluA family.</text>
</comment>
<protein>
    <recommendedName>
        <fullName evidence="5">Pseudouridine synthase</fullName>
        <ecNumber evidence="5">5.4.99.-</ecNumber>
    </recommendedName>
</protein>
<dbReference type="EMBL" id="FNPI01000005">
    <property type="protein sequence ID" value="SDZ00094.1"/>
    <property type="molecule type" value="Genomic_DNA"/>
</dbReference>
<dbReference type="GO" id="GO:0000455">
    <property type="term" value="P:enzyme-directed rRNA pseudouridine synthesis"/>
    <property type="evidence" value="ECO:0007669"/>
    <property type="project" value="TreeGrafter"/>
</dbReference>
<dbReference type="CDD" id="cd02869">
    <property type="entry name" value="PseudoU_synth_RluA_like"/>
    <property type="match status" value="1"/>
</dbReference>